<reference evidence="7 8" key="1">
    <citation type="submission" date="2024-03" db="EMBL/GenBank/DDBJ databases">
        <title>Genome-scale model development and genomic sequencing of the oleaginous clade Lipomyces.</title>
        <authorList>
            <consortium name="Lawrence Berkeley National Laboratory"/>
            <person name="Czajka J.J."/>
            <person name="Han Y."/>
            <person name="Kim J."/>
            <person name="Mondo S.J."/>
            <person name="Hofstad B.A."/>
            <person name="Robles A."/>
            <person name="Haridas S."/>
            <person name="Riley R."/>
            <person name="LaButti K."/>
            <person name="Pangilinan J."/>
            <person name="Andreopoulos W."/>
            <person name="Lipzen A."/>
            <person name="Yan J."/>
            <person name="Wang M."/>
            <person name="Ng V."/>
            <person name="Grigoriev I.V."/>
            <person name="Spatafora J.W."/>
            <person name="Magnuson J.K."/>
            <person name="Baker S.E."/>
            <person name="Pomraning K.R."/>
        </authorList>
    </citation>
    <scope>NUCLEOTIDE SEQUENCE [LARGE SCALE GENOMIC DNA]</scope>
    <source>
        <strain evidence="7 8">Phaff 52-87</strain>
    </source>
</reference>
<proteinExistence type="inferred from homology"/>
<protein>
    <submittedName>
        <fullName evidence="7">Translation protein SH3-like domain-containing protein</fullName>
    </submittedName>
</protein>
<dbReference type="InterPro" id="IPR005880">
    <property type="entry name" value="Ribosomal_uL2_bac/org-type"/>
</dbReference>
<dbReference type="SUPFAM" id="SSF50249">
    <property type="entry name" value="Nucleic acid-binding proteins"/>
    <property type="match status" value="1"/>
</dbReference>
<evidence type="ECO:0000256" key="2">
    <source>
        <dbReference type="ARBA" id="ARBA00022980"/>
    </source>
</evidence>
<dbReference type="RefSeq" id="XP_064766206.1">
    <property type="nucleotide sequence ID" value="XM_064910545.1"/>
</dbReference>
<dbReference type="Proteomes" id="UP001498771">
    <property type="component" value="Unassembled WGS sequence"/>
</dbReference>
<evidence type="ECO:0000313" key="8">
    <source>
        <dbReference type="Proteomes" id="UP001498771"/>
    </source>
</evidence>
<dbReference type="SUPFAM" id="SSF50104">
    <property type="entry name" value="Translation proteins SH3-like domain"/>
    <property type="match status" value="1"/>
</dbReference>
<dbReference type="InterPro" id="IPR012340">
    <property type="entry name" value="NA-bd_OB-fold"/>
</dbReference>
<feature type="domain" description="Large ribosomal subunit protein uL2 C-terminal" evidence="5">
    <location>
        <begin position="163"/>
        <end position="293"/>
    </location>
</feature>
<keyword evidence="3" id="KW-0687">Ribonucleoprotein</keyword>
<feature type="compositionally biased region" description="Basic and acidic residues" evidence="4">
    <location>
        <begin position="316"/>
        <end position="327"/>
    </location>
</feature>
<name>A0ABR1F240_9ASCO</name>
<dbReference type="Pfam" id="PF00181">
    <property type="entry name" value="Ribosomal_L2_N"/>
    <property type="match status" value="1"/>
</dbReference>
<feature type="domain" description="Large ribosomal subunit protein uL2 RNA-binding" evidence="6">
    <location>
        <begin position="59"/>
        <end position="135"/>
    </location>
</feature>
<dbReference type="InterPro" id="IPR022666">
    <property type="entry name" value="Ribosomal_uL2_RNA-bd_dom"/>
</dbReference>
<evidence type="ECO:0000313" key="7">
    <source>
        <dbReference type="EMBL" id="KAK7203173.1"/>
    </source>
</evidence>
<dbReference type="InterPro" id="IPR002171">
    <property type="entry name" value="Ribosomal_uL2"/>
</dbReference>
<accession>A0ABR1F240</accession>
<dbReference type="NCBIfam" id="TIGR01171">
    <property type="entry name" value="rplB_bact"/>
    <property type="match status" value="1"/>
</dbReference>
<dbReference type="GeneID" id="90036057"/>
<keyword evidence="2" id="KW-0689">Ribosomal protein</keyword>
<evidence type="ECO:0000259" key="5">
    <source>
        <dbReference type="SMART" id="SM01382"/>
    </source>
</evidence>
<dbReference type="SMART" id="SM01382">
    <property type="entry name" value="Ribosomal_L2_C"/>
    <property type="match status" value="1"/>
</dbReference>
<dbReference type="InterPro" id="IPR008991">
    <property type="entry name" value="Translation_prot_SH3-like_sf"/>
</dbReference>
<dbReference type="InterPro" id="IPR014722">
    <property type="entry name" value="Rib_uL2_dom2"/>
</dbReference>
<organism evidence="7 8">
    <name type="scientific">Myxozyma melibiosi</name>
    <dbReference type="NCBI Taxonomy" id="54550"/>
    <lineage>
        <taxon>Eukaryota</taxon>
        <taxon>Fungi</taxon>
        <taxon>Dikarya</taxon>
        <taxon>Ascomycota</taxon>
        <taxon>Saccharomycotina</taxon>
        <taxon>Lipomycetes</taxon>
        <taxon>Lipomycetales</taxon>
        <taxon>Lipomycetaceae</taxon>
        <taxon>Myxozyma</taxon>
    </lineage>
</organism>
<dbReference type="Gene3D" id="4.10.950.10">
    <property type="entry name" value="Ribosomal protein L2, domain 3"/>
    <property type="match status" value="1"/>
</dbReference>
<dbReference type="Gene3D" id="2.40.50.140">
    <property type="entry name" value="Nucleic acid-binding proteins"/>
    <property type="match status" value="1"/>
</dbReference>
<dbReference type="Pfam" id="PF03947">
    <property type="entry name" value="Ribosomal_L2_C"/>
    <property type="match status" value="1"/>
</dbReference>
<comment type="caution">
    <text evidence="7">The sequence shown here is derived from an EMBL/GenBank/DDBJ whole genome shotgun (WGS) entry which is preliminary data.</text>
</comment>
<dbReference type="EMBL" id="JBBJBU010000013">
    <property type="protein sequence ID" value="KAK7203173.1"/>
    <property type="molecule type" value="Genomic_DNA"/>
</dbReference>
<comment type="similarity">
    <text evidence="1">Belongs to the universal ribosomal protein uL2 family.</text>
</comment>
<evidence type="ECO:0000259" key="6">
    <source>
        <dbReference type="SMART" id="SM01383"/>
    </source>
</evidence>
<dbReference type="InterPro" id="IPR022669">
    <property type="entry name" value="Ribosomal_uL2_C"/>
</dbReference>
<evidence type="ECO:0000256" key="3">
    <source>
        <dbReference type="ARBA" id="ARBA00023274"/>
    </source>
</evidence>
<dbReference type="SMART" id="SM01383">
    <property type="entry name" value="Ribosomal_L2"/>
    <property type="match status" value="1"/>
</dbReference>
<dbReference type="InterPro" id="IPR014726">
    <property type="entry name" value="Ribosomal_uL2_dom3"/>
</dbReference>
<dbReference type="Gene3D" id="2.30.30.30">
    <property type="match status" value="1"/>
</dbReference>
<keyword evidence="8" id="KW-1185">Reference proteome</keyword>
<dbReference type="InterPro" id="IPR022671">
    <property type="entry name" value="Ribosomal_uL2_CS"/>
</dbReference>
<dbReference type="PROSITE" id="PS00467">
    <property type="entry name" value="RIBOSOMAL_L2"/>
    <property type="match status" value="1"/>
</dbReference>
<evidence type="ECO:0000256" key="1">
    <source>
        <dbReference type="ARBA" id="ARBA00005636"/>
    </source>
</evidence>
<evidence type="ECO:0000256" key="4">
    <source>
        <dbReference type="SAM" id="MobiDB-lite"/>
    </source>
</evidence>
<feature type="compositionally biased region" description="Basic residues" evidence="4">
    <location>
        <begin position="297"/>
        <end position="315"/>
    </location>
</feature>
<sequence length="327" mass="36361">MIDAIQSGKIARKDVKSVKIKKKKPISPGMRWYRRPIHEHLWKGRPIRKLTIAKRKTGGRNHTGRITQRHVGGGHKRRLRIVDFDRTKPGANTVVRIEYDPGRTAHIALLHNEVTKELSYILAPEGLRSGDRVESFRAGLPKELTTAADGQQLDSALIAARTNQLGNCMPLSMVPIGTVVHAVGLYKGKPGVLCRAAGASARLLSKDEDRQLASIKLKSTEERWVPLDACATIGSVSNAENLFTSLGKAGRSRWLGRRPRVRGVAMNANEHPHGGGRGKSKGNKPSQSMWGTLAKGYKTRRGKKHQNKYKIRSRQRGWEKQVRAVKK</sequence>
<gene>
    <name evidence="7" type="ORF">BZA70DRAFT_241784</name>
</gene>
<dbReference type="PANTHER" id="PTHR13691">
    <property type="entry name" value="RIBOSOMAL PROTEIN L2"/>
    <property type="match status" value="1"/>
</dbReference>
<feature type="region of interest" description="Disordered" evidence="4">
    <location>
        <begin position="265"/>
        <end position="327"/>
    </location>
</feature>
<dbReference type="PANTHER" id="PTHR13691:SF5">
    <property type="entry name" value="LARGE RIBOSOMAL SUBUNIT PROTEIN UL2M"/>
    <property type="match status" value="1"/>
</dbReference>